<dbReference type="PANTHER" id="PTHR30486">
    <property type="entry name" value="TWITCHING MOTILITY PROTEIN PILT"/>
    <property type="match status" value="1"/>
</dbReference>
<name>A0A4V0YR78_9BACT</name>
<organism evidence="3 4">
    <name type="scientific">Solidesulfovibrio carbinolicus</name>
    <dbReference type="NCBI Taxonomy" id="296842"/>
    <lineage>
        <taxon>Bacteria</taxon>
        <taxon>Pseudomonadati</taxon>
        <taxon>Thermodesulfobacteriota</taxon>
        <taxon>Desulfovibrionia</taxon>
        <taxon>Desulfovibrionales</taxon>
        <taxon>Desulfovibrionaceae</taxon>
        <taxon>Solidesulfovibrio</taxon>
    </lineage>
</organism>
<dbReference type="InterPro" id="IPR050921">
    <property type="entry name" value="T4SS_GSP_E_ATPase"/>
</dbReference>
<dbReference type="PANTHER" id="PTHR30486:SF16">
    <property type="entry name" value="TWITCHING MOTILITY PROTEIN PILT"/>
    <property type="match status" value="1"/>
</dbReference>
<dbReference type="OrthoDB" id="9805147at2"/>
<dbReference type="AlphaFoldDB" id="A0A4V0YR78"/>
<dbReference type="InterPro" id="IPR003593">
    <property type="entry name" value="AAA+_ATPase"/>
</dbReference>
<evidence type="ECO:0000313" key="4">
    <source>
        <dbReference type="Proteomes" id="UP000293296"/>
    </source>
</evidence>
<dbReference type="SMART" id="SM00382">
    <property type="entry name" value="AAA"/>
    <property type="match status" value="1"/>
</dbReference>
<dbReference type="Pfam" id="PF00437">
    <property type="entry name" value="T2SSE"/>
    <property type="match status" value="1"/>
</dbReference>
<dbReference type="RefSeq" id="WP_129354695.1">
    <property type="nucleotide sequence ID" value="NZ_CP026538.1"/>
</dbReference>
<dbReference type="Gene3D" id="3.40.50.300">
    <property type="entry name" value="P-loop containing nucleotide triphosphate hydrolases"/>
    <property type="match status" value="1"/>
</dbReference>
<gene>
    <name evidence="3" type="ORF">C3Y92_17085</name>
</gene>
<comment type="similarity">
    <text evidence="1">Belongs to the GSP E family.</text>
</comment>
<dbReference type="Proteomes" id="UP000293296">
    <property type="component" value="Chromosome"/>
</dbReference>
<evidence type="ECO:0000259" key="2">
    <source>
        <dbReference type="SMART" id="SM00382"/>
    </source>
</evidence>
<proteinExistence type="inferred from homology"/>
<dbReference type="EMBL" id="CP026538">
    <property type="protein sequence ID" value="QAZ68852.1"/>
    <property type="molecule type" value="Genomic_DNA"/>
</dbReference>
<dbReference type="KEGG" id="dcb:C3Y92_17085"/>
<dbReference type="InterPro" id="IPR001482">
    <property type="entry name" value="T2SS/T4SS_dom"/>
</dbReference>
<accession>A0A4V0YR78</accession>
<sequence>MEHALLDALVGQALAAAPRASDLLFPPAGTAGVLVDGAFTPLPALAGSPAPIETDALARELLGQDARLAADLARLGSCDVSYRHSSGWRFRANIHRAGQGLGLVLRRLPAAPAPLAALTLPPAAARLTELAEGLVLVVGATGSGKSTTLAALAAAILAARPVHVVTLEDPIECLLPPGRGIVTQRERGTDFPDFAEGLRAALRQAPHVIILGEARDRDTLDAALTAAETGHLVLATLHTADCSGAVERMLACFGPAEEKLARNRLAGSLKAVLAQRLLPRIGGGRAVSAELLVTTLRLRERIASGEATSLGVADIIEQGAPYGMVGFDASTAALFAAGLITEETALARASDRAALARGLDAVKAARGQAVSTITGLRLEGE</sequence>
<dbReference type="InterPro" id="IPR027417">
    <property type="entry name" value="P-loop_NTPase"/>
</dbReference>
<evidence type="ECO:0000313" key="3">
    <source>
        <dbReference type="EMBL" id="QAZ68852.1"/>
    </source>
</evidence>
<protein>
    <submittedName>
        <fullName evidence="3">Twitching motility protein</fullName>
    </submittedName>
</protein>
<feature type="domain" description="AAA+ ATPase" evidence="2">
    <location>
        <begin position="131"/>
        <end position="359"/>
    </location>
</feature>
<reference evidence="3 4" key="1">
    <citation type="submission" date="2018-02" db="EMBL/GenBank/DDBJ databases">
        <title>Genome sequence of Desulfovibrio carbinolicus DSM 3852.</title>
        <authorList>
            <person name="Wilbanks E."/>
            <person name="Skennerton C.T."/>
            <person name="Orphan V.J."/>
        </authorList>
    </citation>
    <scope>NUCLEOTIDE SEQUENCE [LARGE SCALE GENOMIC DNA]</scope>
    <source>
        <strain evidence="3 4">DSM 3852</strain>
    </source>
</reference>
<dbReference type="SUPFAM" id="SSF52540">
    <property type="entry name" value="P-loop containing nucleoside triphosphate hydrolases"/>
    <property type="match status" value="1"/>
</dbReference>
<dbReference type="GO" id="GO:0016887">
    <property type="term" value="F:ATP hydrolysis activity"/>
    <property type="evidence" value="ECO:0007669"/>
    <property type="project" value="InterPro"/>
</dbReference>
<dbReference type="Gene3D" id="3.30.450.90">
    <property type="match status" value="1"/>
</dbReference>
<keyword evidence="4" id="KW-1185">Reference proteome</keyword>
<evidence type="ECO:0000256" key="1">
    <source>
        <dbReference type="ARBA" id="ARBA00006611"/>
    </source>
</evidence>